<dbReference type="EMBL" id="CP012700">
    <property type="protein sequence ID" value="ALH80600.1"/>
    <property type="molecule type" value="Genomic_DNA"/>
</dbReference>
<dbReference type="PATRIC" id="fig|33050.5.peg.1972"/>
<feature type="compositionally biased region" description="Basic and acidic residues" evidence="1">
    <location>
        <begin position="65"/>
        <end position="74"/>
    </location>
</feature>
<sequence>MREWDAIGQKLPYLACTPAKAGVQGVITWRLLSNALDPGLRRGTQWLTERPLPTAKQTSFVAAHSPKEKARAEARASPPWQMRRV</sequence>
<feature type="region of interest" description="Disordered" evidence="1">
    <location>
        <begin position="57"/>
        <end position="85"/>
    </location>
</feature>
<gene>
    <name evidence="2" type="ORF">AN936_09535</name>
</gene>
<evidence type="ECO:0000313" key="2">
    <source>
        <dbReference type="EMBL" id="ALH80600.1"/>
    </source>
</evidence>
<reference evidence="2 3" key="1">
    <citation type="journal article" date="2015" name="Genome Announc.">
        <title>Complete Genome Sequence of Polypropylene Glycol- and Polyethylene Glycol-Degrading Sphingopyxis macrogoltabida Strain EY-1.</title>
        <authorList>
            <person name="Ohtsubo Y."/>
            <person name="Nagata Y."/>
            <person name="Numata M."/>
            <person name="Tsuchikane K."/>
            <person name="Hosoyama A."/>
            <person name="Yamazoe A."/>
            <person name="Tsuda M."/>
            <person name="Fujita N."/>
            <person name="Kawai F."/>
        </authorList>
    </citation>
    <scope>NUCLEOTIDE SEQUENCE [LARGE SCALE GENOMIC DNA]</scope>
    <source>
        <strain evidence="2 3">EY-1</strain>
    </source>
</reference>
<name>A0A0N9UUT9_SPHMC</name>
<evidence type="ECO:0000313" key="3">
    <source>
        <dbReference type="Proteomes" id="UP000058074"/>
    </source>
</evidence>
<dbReference type="Proteomes" id="UP000058074">
    <property type="component" value="Chromosome"/>
</dbReference>
<protein>
    <submittedName>
        <fullName evidence="2">Uncharacterized protein</fullName>
    </submittedName>
</protein>
<evidence type="ECO:0000256" key="1">
    <source>
        <dbReference type="SAM" id="MobiDB-lite"/>
    </source>
</evidence>
<accession>A0A0N9UUT9</accession>
<dbReference type="KEGG" id="smag:AN936_09535"/>
<organism evidence="2 3">
    <name type="scientific">Sphingopyxis macrogoltabida</name>
    <name type="common">Sphingomonas macrogoltabidus</name>
    <dbReference type="NCBI Taxonomy" id="33050"/>
    <lineage>
        <taxon>Bacteria</taxon>
        <taxon>Pseudomonadati</taxon>
        <taxon>Pseudomonadota</taxon>
        <taxon>Alphaproteobacteria</taxon>
        <taxon>Sphingomonadales</taxon>
        <taxon>Sphingomonadaceae</taxon>
        <taxon>Sphingopyxis</taxon>
    </lineage>
</organism>
<proteinExistence type="predicted"/>
<dbReference type="AlphaFoldDB" id="A0A0N9UUT9"/>